<dbReference type="Pfam" id="PF12204">
    <property type="entry name" value="DUF3598_N"/>
    <property type="match status" value="1"/>
</dbReference>
<feature type="domain" description="Biogenesis factor required for ATP synthase 1-like C-terminal" evidence="2">
    <location>
        <begin position="179"/>
        <end position="316"/>
    </location>
</feature>
<protein>
    <submittedName>
        <fullName evidence="3">Uncharacterized protein</fullName>
    </submittedName>
</protein>
<organism evidence="3 4">
    <name type="scientific">Gracilariopsis chorda</name>
    <dbReference type="NCBI Taxonomy" id="448386"/>
    <lineage>
        <taxon>Eukaryota</taxon>
        <taxon>Rhodophyta</taxon>
        <taxon>Florideophyceae</taxon>
        <taxon>Rhodymeniophycidae</taxon>
        <taxon>Gracilariales</taxon>
        <taxon>Gracilariaceae</taxon>
        <taxon>Gracilariopsis</taxon>
    </lineage>
</organism>
<evidence type="ECO:0000313" key="4">
    <source>
        <dbReference type="Proteomes" id="UP000247409"/>
    </source>
</evidence>
<dbReference type="InterPro" id="IPR022017">
    <property type="entry name" value="BFA1-like_DUF3598"/>
</dbReference>
<dbReference type="OrthoDB" id="991at2759"/>
<keyword evidence="4" id="KW-1185">Reference proteome</keyword>
<accession>A0A2V3J6V4</accession>
<dbReference type="STRING" id="448386.A0A2V3J6V4"/>
<dbReference type="SUPFAM" id="SSF50814">
    <property type="entry name" value="Lipocalins"/>
    <property type="match status" value="2"/>
</dbReference>
<sequence>MEAGYEKPKYLPGDAKTGGRQLTEHSWEGYLRNLGTWIGKRALSNARGKVLIDLPTRTTAERFRTPQSEEFVLWRFAVRTADGIDEQEEEWSRSELADFGALAGDGCFSVGAEIFSGEPITIDQCLMDSSFRVRTTHAFDWEGCVSGIVATRERLVPKGEPLEKSLKLSFVEPAAWRSPRILFDYILGVWEGKGIAVHARTGQVYQLTSRLKISQSIEGKVTESSILRIGEEGPSRVYDASGRIDGNFIIYAMSNVQVFLLPGGVSIGSPIRIRKGRPFTIESAFLMRPDCRKRVIRLYNNQCEWVNTVFINERRVG</sequence>
<feature type="domain" description="DUF3598" evidence="1">
    <location>
        <begin position="24"/>
        <end position="155"/>
    </location>
</feature>
<dbReference type="AlphaFoldDB" id="A0A2V3J6V4"/>
<dbReference type="InterPro" id="IPR012674">
    <property type="entry name" value="Calycin"/>
</dbReference>
<dbReference type="InterPro" id="IPR048378">
    <property type="entry name" value="BFA1-like_C"/>
</dbReference>
<gene>
    <name evidence="3" type="ORF">BWQ96_00289</name>
</gene>
<reference evidence="3 4" key="1">
    <citation type="journal article" date="2018" name="Mol. Biol. Evol.">
        <title>Analysis of the draft genome of the red seaweed Gracilariopsis chorda provides insights into genome size evolution in Rhodophyta.</title>
        <authorList>
            <person name="Lee J."/>
            <person name="Yang E.C."/>
            <person name="Graf L."/>
            <person name="Yang J.H."/>
            <person name="Qiu H."/>
            <person name="Zel Zion U."/>
            <person name="Chan C.X."/>
            <person name="Stephens T.G."/>
            <person name="Weber A.P.M."/>
            <person name="Boo G.H."/>
            <person name="Boo S.M."/>
            <person name="Kim K.M."/>
            <person name="Shin Y."/>
            <person name="Jung M."/>
            <person name="Lee S.J."/>
            <person name="Yim H.S."/>
            <person name="Lee J.H."/>
            <person name="Bhattacharya D."/>
            <person name="Yoon H.S."/>
        </authorList>
    </citation>
    <scope>NUCLEOTIDE SEQUENCE [LARGE SCALE GENOMIC DNA]</scope>
    <source>
        <strain evidence="3 4">SKKU-2015</strain>
        <tissue evidence="3">Whole body</tissue>
    </source>
</reference>
<dbReference type="EMBL" id="NBIV01000001">
    <property type="protein sequence ID" value="PXF50129.1"/>
    <property type="molecule type" value="Genomic_DNA"/>
</dbReference>
<dbReference type="Proteomes" id="UP000247409">
    <property type="component" value="Unassembled WGS sequence"/>
</dbReference>
<proteinExistence type="predicted"/>
<evidence type="ECO:0000259" key="1">
    <source>
        <dbReference type="Pfam" id="PF12204"/>
    </source>
</evidence>
<comment type="caution">
    <text evidence="3">The sequence shown here is derived from an EMBL/GenBank/DDBJ whole genome shotgun (WGS) entry which is preliminary data.</text>
</comment>
<dbReference type="Gene3D" id="2.40.128.20">
    <property type="match status" value="2"/>
</dbReference>
<dbReference type="Pfam" id="PF21053">
    <property type="entry name" value="BFA1_C"/>
    <property type="match status" value="1"/>
</dbReference>
<name>A0A2V3J6V4_9FLOR</name>
<evidence type="ECO:0000259" key="2">
    <source>
        <dbReference type="Pfam" id="PF21053"/>
    </source>
</evidence>
<evidence type="ECO:0000313" key="3">
    <source>
        <dbReference type="EMBL" id="PXF50129.1"/>
    </source>
</evidence>